<accession>A0A6L2L6W5</accession>
<feature type="compositionally biased region" description="Acidic residues" evidence="1">
    <location>
        <begin position="249"/>
        <end position="260"/>
    </location>
</feature>
<feature type="compositionally biased region" description="Acidic residues" evidence="1">
    <location>
        <begin position="330"/>
        <end position="343"/>
    </location>
</feature>
<feature type="compositionally biased region" description="Basic and acidic residues" evidence="1">
    <location>
        <begin position="283"/>
        <end position="304"/>
    </location>
</feature>
<feature type="compositionally biased region" description="Basic residues" evidence="1">
    <location>
        <begin position="568"/>
        <end position="579"/>
    </location>
</feature>
<feature type="compositionally biased region" description="Acidic residues" evidence="1">
    <location>
        <begin position="404"/>
        <end position="413"/>
    </location>
</feature>
<feature type="region of interest" description="Disordered" evidence="1">
    <location>
        <begin position="106"/>
        <end position="201"/>
    </location>
</feature>
<evidence type="ECO:0000313" key="2">
    <source>
        <dbReference type="EMBL" id="GEU57468.1"/>
    </source>
</evidence>
<dbReference type="PANTHER" id="PTHR36812">
    <property type="entry name" value="NEUROFILAMENT TRIPLET M PROTEIN-LIKE PROTEIN"/>
    <property type="match status" value="1"/>
</dbReference>
<dbReference type="EMBL" id="BKCJ010003837">
    <property type="protein sequence ID" value="GEU57468.1"/>
    <property type="molecule type" value="Genomic_DNA"/>
</dbReference>
<proteinExistence type="predicted"/>
<name>A0A6L2L6W5_TANCI</name>
<evidence type="ECO:0000256" key="1">
    <source>
        <dbReference type="SAM" id="MobiDB-lite"/>
    </source>
</evidence>
<comment type="caution">
    <text evidence="2">The sequence shown here is derived from an EMBL/GenBank/DDBJ whole genome shotgun (WGS) entry which is preliminary data.</text>
</comment>
<feature type="compositionally biased region" description="Basic and acidic residues" evidence="1">
    <location>
        <begin position="176"/>
        <end position="185"/>
    </location>
</feature>
<feature type="compositionally biased region" description="Basic and acidic residues" evidence="1">
    <location>
        <begin position="115"/>
        <end position="136"/>
    </location>
</feature>
<feature type="compositionally biased region" description="Acidic residues" evidence="1">
    <location>
        <begin position="354"/>
        <end position="363"/>
    </location>
</feature>
<feature type="compositionally biased region" description="Basic and acidic residues" evidence="1">
    <location>
        <begin position="374"/>
        <end position="403"/>
    </location>
</feature>
<evidence type="ECO:0008006" key="3">
    <source>
        <dbReference type="Google" id="ProtNLM"/>
    </source>
</evidence>
<feature type="region of interest" description="Disordered" evidence="1">
    <location>
        <begin position="217"/>
        <end position="579"/>
    </location>
</feature>
<feature type="compositionally biased region" description="Basic residues" evidence="1">
    <location>
        <begin position="495"/>
        <end position="514"/>
    </location>
</feature>
<organism evidence="2">
    <name type="scientific">Tanacetum cinerariifolium</name>
    <name type="common">Dalmatian daisy</name>
    <name type="synonym">Chrysanthemum cinerariifolium</name>
    <dbReference type="NCBI Taxonomy" id="118510"/>
    <lineage>
        <taxon>Eukaryota</taxon>
        <taxon>Viridiplantae</taxon>
        <taxon>Streptophyta</taxon>
        <taxon>Embryophyta</taxon>
        <taxon>Tracheophyta</taxon>
        <taxon>Spermatophyta</taxon>
        <taxon>Magnoliopsida</taxon>
        <taxon>eudicotyledons</taxon>
        <taxon>Gunneridae</taxon>
        <taxon>Pentapetalae</taxon>
        <taxon>asterids</taxon>
        <taxon>campanulids</taxon>
        <taxon>Asterales</taxon>
        <taxon>Asteraceae</taxon>
        <taxon>Asteroideae</taxon>
        <taxon>Anthemideae</taxon>
        <taxon>Anthemidinae</taxon>
        <taxon>Tanacetum</taxon>
    </lineage>
</organism>
<feature type="compositionally biased region" description="Acidic residues" evidence="1">
    <location>
        <begin position="162"/>
        <end position="175"/>
    </location>
</feature>
<sequence length="1121" mass="127486">MKNEIKDDETSHNQNHSLVCVFFWWKPLCEEVDGLKISKPTSAVRTWGGSEAGSSGAGSSSSNMLRTINQKIVRIKGKRDGSRAYIIICDFGGLLKDKKNYKKSSKVNEVLQPKPSHDAKSFVRQLPKEVSKEKSPVKSKVARVESNVGKRKRLVKDKEVEDEHDSDVDGSDGESDFDKEHKVIEEADVSNESEEEGKGIKTKAFKCKEKIVVSKFKKQNKEVEDERDSDVKGSDRESDYDKEHKGSEEADLSNESEEEGGLLKDKKNYKKSSKVNEVLQPKPSHDAKSFVRRLPKEVSKEKSPVKSKVARVESNVGKRKRLVKDKEVEDEHDSDVDGSDGESDFDKEHKVIEEADVSNESEEEGKVVSKFKKQNKEVEDERDSDVKGSDGESDSDKEHKGSEEADLSNESEEEGKGVKTMVFKGVKNVKIKGVKGNKTVVVSKAKKRKHVSNSSSEDEKVSKPKKVSKKKNQVKDVKKRKHVSDSSSEEEKVSKPKKVSKKKNQVKDVKKRKHVSDSSSSYNESSSLEEEKVSKPKKVFKKKKQVKDLKKKQVKNESSSSEDEKPLKNKKRLKHVKDVKKKKKPLTAEQIKKIEYLSDLPCLHSRTVPFSLFASIRDSQVDMESFLSNIGFSSFHNILIDTLPQRFERFVVRAFSAYSYEFKLEKGIIRIQTLRELISVASYTNVFKEVQNRRLGGFYIGPLCFLIEQDIGRLDLHGAWTDSELDQTEGFYDVGVGDNVSRTRKSSVSATDKRQIRCDFHFSFYFLQGFCGMIEDKISIIYAEKIALEDLFKRANVEFANDGKVIELYEKYIRIFKEYVIVEDFQVHIHDFDNNDDDGGGKNDNHGSDFVGKKKELAGKEVVNDKKDGVNAEKDDVNAEKDGVNVIQEGEADVNEEPEHMLEEETFAQKICLCGLGLFNRYQLSILNHEELVRGFPSPKRHFFPTRCNTKAIIKGTTDEEQQWKVLSNEISSQFKHDVSSISLSEVNLSPSAMIILDNSNYGETYNSKYKAVCEPLSTTKNHSDCGVFTMIHLENYLGKPVGQWDFGLCEESDEQVLMLRRMRFNIATKILFHEFNVHAEKMFDLAFKCESENDEQTRISIIVNAIKNRDERDPAKTKTC</sequence>
<feature type="compositionally biased region" description="Basic and acidic residues" evidence="1">
    <location>
        <begin position="344"/>
        <end position="353"/>
    </location>
</feature>
<feature type="compositionally biased region" description="Basic residues" evidence="1">
    <location>
        <begin position="535"/>
        <end position="553"/>
    </location>
</feature>
<protein>
    <recommendedName>
        <fullName evidence="3">Ulp1 protease family, C-terminal catalytic domain-containing protein</fullName>
    </recommendedName>
</protein>
<dbReference type="AlphaFoldDB" id="A0A6L2L6W5"/>
<feature type="compositionally biased region" description="Basic and acidic residues" evidence="1">
    <location>
        <begin position="219"/>
        <end position="248"/>
    </location>
</feature>
<feature type="compositionally biased region" description="Basic residues" evidence="1">
    <location>
        <begin position="463"/>
        <end position="482"/>
    </location>
</feature>
<feature type="compositionally biased region" description="Acidic residues" evidence="1">
    <location>
        <begin position="186"/>
        <end position="195"/>
    </location>
</feature>
<feature type="compositionally biased region" description="Low complexity" evidence="1">
    <location>
        <begin position="517"/>
        <end position="526"/>
    </location>
</feature>
<reference evidence="2" key="1">
    <citation type="journal article" date="2019" name="Sci. Rep.">
        <title>Draft genome of Tanacetum cinerariifolium, the natural source of mosquito coil.</title>
        <authorList>
            <person name="Yamashiro T."/>
            <person name="Shiraishi A."/>
            <person name="Satake H."/>
            <person name="Nakayama K."/>
        </authorList>
    </citation>
    <scope>NUCLEOTIDE SEQUENCE</scope>
</reference>
<dbReference type="PANTHER" id="PTHR36812:SF9">
    <property type="entry name" value="MYB-LIKE PROTEIN X ISOFORM X1"/>
    <property type="match status" value="1"/>
</dbReference>
<gene>
    <name evidence="2" type="ORF">Tci_029446</name>
</gene>